<dbReference type="PANTHER" id="PTHR46637">
    <property type="entry name" value="TIS1421-TRANSPOSASE PROTEIN A"/>
    <property type="match status" value="1"/>
</dbReference>
<evidence type="ECO:0000313" key="3">
    <source>
        <dbReference type="EMBL" id="EMF23353.1"/>
    </source>
</evidence>
<evidence type="ECO:0000259" key="2">
    <source>
        <dbReference type="Pfam" id="PF13340"/>
    </source>
</evidence>
<accession>M3CH07</accession>
<name>M3CH07_STREZ</name>
<gene>
    <name evidence="3" type="ORF">H114_29036</name>
</gene>
<feature type="region of interest" description="Disordered" evidence="1">
    <location>
        <begin position="72"/>
        <end position="99"/>
    </location>
</feature>
<feature type="domain" description="Insertion element IS402-like" evidence="2">
    <location>
        <begin position="1"/>
        <end position="45"/>
    </location>
</feature>
<dbReference type="EMBL" id="AOHP01000147">
    <property type="protein sequence ID" value="EMF23353.1"/>
    <property type="molecule type" value="Genomic_DNA"/>
</dbReference>
<dbReference type="Proteomes" id="UP000011732">
    <property type="component" value="Unassembled WGS sequence"/>
</dbReference>
<dbReference type="InterPro" id="IPR025161">
    <property type="entry name" value="IS402-like_dom"/>
</dbReference>
<dbReference type="Pfam" id="PF13340">
    <property type="entry name" value="DUF4096"/>
    <property type="match status" value="1"/>
</dbReference>
<dbReference type="AlphaFoldDB" id="M3CH07"/>
<sequence>MIDAIAFKYRTGTPWMDLPERFGSWKGAHNRLRKWAADGTWEKVFTALLAQADAEGDLDWVVAVDSTVVRAHQHAAGARQKGPRPASRLTMPSDGPAAD</sequence>
<protein>
    <submittedName>
        <fullName evidence="3">Putative transposase</fullName>
    </submittedName>
</protein>
<dbReference type="InterPro" id="IPR052909">
    <property type="entry name" value="Transposase_6_like"/>
</dbReference>
<comment type="caution">
    <text evidence="3">The sequence shown here is derived from an EMBL/GenBank/DDBJ whole genome shotgun (WGS) entry which is preliminary data.</text>
</comment>
<organism evidence="3 4">
    <name type="scientific">Streptomyces gancidicus BKS 13-15</name>
    <dbReference type="NCBI Taxonomy" id="1284664"/>
    <lineage>
        <taxon>Bacteria</taxon>
        <taxon>Bacillati</taxon>
        <taxon>Actinomycetota</taxon>
        <taxon>Actinomycetes</taxon>
        <taxon>Kitasatosporales</taxon>
        <taxon>Streptomycetaceae</taxon>
        <taxon>Streptomyces</taxon>
        <taxon>Streptomyces pseudogriseolus group</taxon>
    </lineage>
</organism>
<dbReference type="PATRIC" id="fig|1284664.3.peg.5808"/>
<evidence type="ECO:0000256" key="1">
    <source>
        <dbReference type="SAM" id="MobiDB-lite"/>
    </source>
</evidence>
<proteinExistence type="predicted"/>
<evidence type="ECO:0000313" key="4">
    <source>
        <dbReference type="Proteomes" id="UP000011732"/>
    </source>
</evidence>
<keyword evidence="4" id="KW-1185">Reference proteome</keyword>
<dbReference type="PANTHER" id="PTHR46637:SF1">
    <property type="entry name" value="BLL5188 PROTEIN"/>
    <property type="match status" value="1"/>
</dbReference>
<reference evidence="3 4" key="1">
    <citation type="journal article" date="2013" name="Genome Announc.">
        <title>Draft Genome Sequence of Streptomyces gancidicus Strain BKS 13-15.</title>
        <authorList>
            <person name="Kumar S."/>
            <person name="Kaur N."/>
            <person name="Singh N.K."/>
            <person name="Raghava G.P."/>
            <person name="Mayilraj S."/>
        </authorList>
    </citation>
    <scope>NUCLEOTIDE SEQUENCE [LARGE SCALE GENOMIC DNA]</scope>
    <source>
        <strain evidence="3 4">BKS 13-15</strain>
    </source>
</reference>